<evidence type="ECO:0000313" key="3">
    <source>
        <dbReference type="Proteomes" id="UP000663852"/>
    </source>
</evidence>
<keyword evidence="1" id="KW-0812">Transmembrane</keyword>
<dbReference type="AlphaFoldDB" id="A0A815LA15"/>
<name>A0A815LA15_ADIRI</name>
<dbReference type="Proteomes" id="UP000663852">
    <property type="component" value="Unassembled WGS sequence"/>
</dbReference>
<gene>
    <name evidence="2" type="ORF">EDS130_LOCUS36231</name>
</gene>
<feature type="transmembrane region" description="Helical" evidence="1">
    <location>
        <begin position="114"/>
        <end position="136"/>
    </location>
</feature>
<dbReference type="EMBL" id="CAJNOJ010000333">
    <property type="protein sequence ID" value="CAF1404192.1"/>
    <property type="molecule type" value="Genomic_DNA"/>
</dbReference>
<accession>A0A815LA15</accession>
<reference evidence="2" key="1">
    <citation type="submission" date="2021-02" db="EMBL/GenBank/DDBJ databases">
        <authorList>
            <person name="Nowell W R."/>
        </authorList>
    </citation>
    <scope>NUCLEOTIDE SEQUENCE</scope>
</reference>
<evidence type="ECO:0008006" key="4">
    <source>
        <dbReference type="Google" id="ProtNLM"/>
    </source>
</evidence>
<proteinExistence type="predicted"/>
<keyword evidence="1" id="KW-1133">Transmembrane helix</keyword>
<protein>
    <recommendedName>
        <fullName evidence="4">Transmembrane protein</fullName>
    </recommendedName>
</protein>
<feature type="transmembrane region" description="Helical" evidence="1">
    <location>
        <begin position="73"/>
        <end position="94"/>
    </location>
</feature>
<comment type="caution">
    <text evidence="2">The sequence shown here is derived from an EMBL/GenBank/DDBJ whole genome shotgun (WGS) entry which is preliminary data.</text>
</comment>
<evidence type="ECO:0000313" key="2">
    <source>
        <dbReference type="EMBL" id="CAF1404192.1"/>
    </source>
</evidence>
<organism evidence="2 3">
    <name type="scientific">Adineta ricciae</name>
    <name type="common">Rotifer</name>
    <dbReference type="NCBI Taxonomy" id="249248"/>
    <lineage>
        <taxon>Eukaryota</taxon>
        <taxon>Metazoa</taxon>
        <taxon>Spiralia</taxon>
        <taxon>Gnathifera</taxon>
        <taxon>Rotifera</taxon>
        <taxon>Eurotatoria</taxon>
        <taxon>Bdelloidea</taxon>
        <taxon>Adinetida</taxon>
        <taxon>Adinetidae</taxon>
        <taxon>Adineta</taxon>
    </lineage>
</organism>
<evidence type="ECO:0000256" key="1">
    <source>
        <dbReference type="SAM" id="Phobius"/>
    </source>
</evidence>
<sequence length="301" mass="35491">MNSQSDISINEQIKENKNIFSVLQINDKQSTNVLSLDMESHINSKSNNMIHFQLFTELIDIHKKRVCKQRKHILLTCGIFIIIGFLLFITSYLISECKNSSDQCSLVNTLLFSFGITIFGFAIFIASLICCIWPFYMKRLFKGLDYNEIGGDMIVWKFDDDEWIRFLNYIFGPNQKGTNADYFTFFCCRRQSYEELINRQYGHVILYRNGFVIDQLYFVPFRRYNLINTELKYFNENLSISGLRFQTYLQAGKHSRMVYFDIFAPSSITQSQLMGLVYLYNRKKIDPDVLNMDRVYNSLFA</sequence>
<keyword evidence="1" id="KW-0472">Membrane</keyword>